<reference evidence="1 2" key="1">
    <citation type="journal article" date="2020" name="Genome Biol. Evol.">
        <title>Comparative genomics of strictly vertically transmitted, feminizing microsporidia endosymbionts of amphipod crustaceans.</title>
        <authorList>
            <person name="Cormier A."/>
            <person name="Chebbi M.A."/>
            <person name="Giraud I."/>
            <person name="Wattier R."/>
            <person name="Teixeira M."/>
            <person name="Gilbert C."/>
            <person name="Rigaud T."/>
            <person name="Cordaux R."/>
        </authorList>
    </citation>
    <scope>NUCLEOTIDE SEQUENCE [LARGE SCALE GENOMIC DNA]</scope>
    <source>
        <strain evidence="1 2">Ou3-Ou53</strain>
    </source>
</reference>
<organism evidence="1 2">
    <name type="scientific">Nosema granulosis</name>
    <dbReference type="NCBI Taxonomy" id="83296"/>
    <lineage>
        <taxon>Eukaryota</taxon>
        <taxon>Fungi</taxon>
        <taxon>Fungi incertae sedis</taxon>
        <taxon>Microsporidia</taxon>
        <taxon>Nosematidae</taxon>
        <taxon>Nosema</taxon>
    </lineage>
</organism>
<dbReference type="EMBL" id="SBJO01000002">
    <property type="protein sequence ID" value="KAF9765037.1"/>
    <property type="molecule type" value="Genomic_DNA"/>
</dbReference>
<evidence type="ECO:0000313" key="1">
    <source>
        <dbReference type="EMBL" id="KAF9765037.1"/>
    </source>
</evidence>
<comment type="caution">
    <text evidence="1">The sequence shown here is derived from an EMBL/GenBank/DDBJ whole genome shotgun (WGS) entry which is preliminary data.</text>
</comment>
<gene>
    <name evidence="1" type="ORF">NGRA_0076</name>
</gene>
<keyword evidence="2" id="KW-1185">Reference proteome</keyword>
<dbReference type="AlphaFoldDB" id="A0A9P6KZY2"/>
<accession>A0A9P6KZY2</accession>
<dbReference type="Proteomes" id="UP000740883">
    <property type="component" value="Unassembled WGS sequence"/>
</dbReference>
<name>A0A9P6KZY2_9MICR</name>
<evidence type="ECO:0000313" key="2">
    <source>
        <dbReference type="Proteomes" id="UP000740883"/>
    </source>
</evidence>
<proteinExistence type="predicted"/>
<protein>
    <submittedName>
        <fullName evidence="1">Uncharacterized protein</fullName>
    </submittedName>
</protein>
<sequence length="236" mass="26948">MKLIGVLCCFVSFSHESFWDACSASLNLVKNSVKSTYEQEKKELGRDVSNLLFAANKVISPKVIGNRGVIDGVFKQVNSKDLYLTKERSSNNNLPNDCSTNEGNEACGLRMLEESEGDNSTVQCSYTGAVKKKSSGKSNLKLLCDNGNQNAKVRSFQRKSERKVEKTFSEDDTDEERKAAVERRKKKMERKKIEKIKKTKDDMHKYFDNTDDSDDYVECVEEVDDTLKQVNWFYRV</sequence>